<evidence type="ECO:0000313" key="4">
    <source>
        <dbReference type="Proteomes" id="UP000291343"/>
    </source>
</evidence>
<dbReference type="AlphaFoldDB" id="A0A482WK19"/>
<dbReference type="InterPro" id="IPR032350">
    <property type="entry name" value="Nbr1_FW"/>
</dbReference>
<comment type="caution">
    <text evidence="3">The sequence shown here is derived from an EMBL/GenBank/DDBJ whole genome shotgun (WGS) entry which is preliminary data.</text>
</comment>
<feature type="domain" description="Nbr1 FW" evidence="2">
    <location>
        <begin position="7"/>
        <end position="67"/>
    </location>
</feature>
<dbReference type="Gene3D" id="2.60.40.10">
    <property type="entry name" value="Immunoglobulins"/>
    <property type="match status" value="1"/>
</dbReference>
<evidence type="ECO:0000313" key="3">
    <source>
        <dbReference type="EMBL" id="RZF33586.1"/>
    </source>
</evidence>
<evidence type="ECO:0000259" key="2">
    <source>
        <dbReference type="Pfam" id="PF16158"/>
    </source>
</evidence>
<dbReference type="STRING" id="195883.A0A482WK19"/>
<organism evidence="3 4">
    <name type="scientific">Laodelphax striatellus</name>
    <name type="common">Small brown planthopper</name>
    <name type="synonym">Delphax striatella</name>
    <dbReference type="NCBI Taxonomy" id="195883"/>
    <lineage>
        <taxon>Eukaryota</taxon>
        <taxon>Metazoa</taxon>
        <taxon>Ecdysozoa</taxon>
        <taxon>Arthropoda</taxon>
        <taxon>Hexapoda</taxon>
        <taxon>Insecta</taxon>
        <taxon>Pterygota</taxon>
        <taxon>Neoptera</taxon>
        <taxon>Paraneoptera</taxon>
        <taxon>Hemiptera</taxon>
        <taxon>Auchenorrhyncha</taxon>
        <taxon>Fulgoroidea</taxon>
        <taxon>Delphacidae</taxon>
        <taxon>Criomorphinae</taxon>
        <taxon>Laodelphax</taxon>
    </lineage>
</organism>
<dbReference type="InParanoid" id="A0A482WK19"/>
<feature type="region of interest" description="Disordered" evidence="1">
    <location>
        <begin position="84"/>
        <end position="133"/>
    </location>
</feature>
<proteinExistence type="predicted"/>
<protein>
    <recommendedName>
        <fullName evidence="2">Nbr1 FW domain-containing protein</fullName>
    </recommendedName>
</protein>
<reference evidence="3 4" key="1">
    <citation type="journal article" date="2017" name="Gigascience">
        <title>Genome sequence of the small brown planthopper, Laodelphax striatellus.</title>
        <authorList>
            <person name="Zhu J."/>
            <person name="Jiang F."/>
            <person name="Wang X."/>
            <person name="Yang P."/>
            <person name="Bao Y."/>
            <person name="Zhao W."/>
            <person name="Wang W."/>
            <person name="Lu H."/>
            <person name="Wang Q."/>
            <person name="Cui N."/>
            <person name="Li J."/>
            <person name="Chen X."/>
            <person name="Luo L."/>
            <person name="Yu J."/>
            <person name="Kang L."/>
            <person name="Cui F."/>
        </authorList>
    </citation>
    <scope>NUCLEOTIDE SEQUENCE [LARGE SCALE GENOMIC DNA]</scope>
    <source>
        <strain evidence="3">Lst14</strain>
    </source>
</reference>
<dbReference type="Proteomes" id="UP000291343">
    <property type="component" value="Unassembled WGS sequence"/>
</dbReference>
<dbReference type="InterPro" id="IPR013783">
    <property type="entry name" value="Ig-like_fold"/>
</dbReference>
<sequence length="133" mass="14375">MQFAAGDLLQGTNERIPLPPLAPRACHVVTSADITLPATPGVYKTKFRIATPTGAYFGDIIWMIVTVRDEEEAMANDLADQLSHLGTSVQPPPPSTTLEADNRLNDPFGVPVPTNTHTHFQDSAQPGSNDYMC</sequence>
<gene>
    <name evidence="3" type="ORF">LSTR_LSTR007709</name>
</gene>
<evidence type="ECO:0000256" key="1">
    <source>
        <dbReference type="SAM" id="MobiDB-lite"/>
    </source>
</evidence>
<accession>A0A482WK19</accession>
<name>A0A482WK19_LAOST</name>
<feature type="compositionally biased region" description="Polar residues" evidence="1">
    <location>
        <begin position="113"/>
        <end position="133"/>
    </location>
</feature>
<dbReference type="Pfam" id="PF16158">
    <property type="entry name" value="N_BRCA1_IG"/>
    <property type="match status" value="1"/>
</dbReference>
<dbReference type="OrthoDB" id="661148at2759"/>
<dbReference type="SMR" id="A0A482WK19"/>
<keyword evidence="4" id="KW-1185">Reference proteome</keyword>
<dbReference type="EMBL" id="QKKF02033630">
    <property type="protein sequence ID" value="RZF33586.1"/>
    <property type="molecule type" value="Genomic_DNA"/>
</dbReference>